<evidence type="ECO:0000313" key="1">
    <source>
        <dbReference type="EMBL" id="KLV03263.1"/>
    </source>
</evidence>
<evidence type="ECO:0000313" key="2">
    <source>
        <dbReference type="Proteomes" id="UP000036097"/>
    </source>
</evidence>
<dbReference type="OrthoDB" id="8777496at2"/>
<dbReference type="STRING" id="1195763.ABT56_20265"/>
<name>A0A0J1GU61_9GAMM</name>
<dbReference type="GO" id="GO:0003677">
    <property type="term" value="F:DNA binding"/>
    <property type="evidence" value="ECO:0007669"/>
    <property type="project" value="InterPro"/>
</dbReference>
<reference evidence="1 2" key="1">
    <citation type="submission" date="2015-05" db="EMBL/GenBank/DDBJ databases">
        <title>Photobacterium galathea sp. nov.</title>
        <authorList>
            <person name="Machado H."/>
            <person name="Gram L."/>
        </authorList>
    </citation>
    <scope>NUCLEOTIDE SEQUENCE [LARGE SCALE GENOMIC DNA]</scope>
    <source>
        <strain evidence="1 2">CGMCC 1.12159</strain>
    </source>
</reference>
<dbReference type="SUPFAM" id="SSF47413">
    <property type="entry name" value="lambda repressor-like DNA-binding domains"/>
    <property type="match status" value="1"/>
</dbReference>
<proteinExistence type="predicted"/>
<keyword evidence="2" id="KW-1185">Reference proteome</keyword>
<dbReference type="CDD" id="cd00093">
    <property type="entry name" value="HTH_XRE"/>
    <property type="match status" value="1"/>
</dbReference>
<dbReference type="PATRIC" id="fig|1195763.3.peg.4347"/>
<accession>A0A0J1GU61</accession>
<gene>
    <name evidence="1" type="ORF">ABT56_20265</name>
</gene>
<sequence length="87" mass="10210">MTYTNELLDEVKARFHLTSEYKLAKKLGVSESRLYKWRKELNSMDWDMAFQVADLLGINDQNVVYGLLEDKYRNPRLINALSEGRPV</sequence>
<dbReference type="InterPro" id="IPR001387">
    <property type="entry name" value="Cro/C1-type_HTH"/>
</dbReference>
<comment type="caution">
    <text evidence="1">The sequence shown here is derived from an EMBL/GenBank/DDBJ whole genome shotgun (WGS) entry which is preliminary data.</text>
</comment>
<organism evidence="1 2">
    <name type="scientific">Photobacterium aquae</name>
    <dbReference type="NCBI Taxonomy" id="1195763"/>
    <lineage>
        <taxon>Bacteria</taxon>
        <taxon>Pseudomonadati</taxon>
        <taxon>Pseudomonadota</taxon>
        <taxon>Gammaproteobacteria</taxon>
        <taxon>Vibrionales</taxon>
        <taxon>Vibrionaceae</taxon>
        <taxon>Photobacterium</taxon>
    </lineage>
</organism>
<dbReference type="Proteomes" id="UP000036097">
    <property type="component" value="Unassembled WGS sequence"/>
</dbReference>
<dbReference type="AlphaFoldDB" id="A0A0J1GU61"/>
<dbReference type="InterPro" id="IPR010982">
    <property type="entry name" value="Lambda_DNA-bd_dom_sf"/>
</dbReference>
<dbReference type="RefSeq" id="WP_047880740.1">
    <property type="nucleotide sequence ID" value="NZ_LDOT01000036.1"/>
</dbReference>
<protein>
    <recommendedName>
        <fullName evidence="3">HTH cro/C1-type domain-containing protein</fullName>
    </recommendedName>
</protein>
<dbReference type="Gene3D" id="1.10.260.40">
    <property type="entry name" value="lambda repressor-like DNA-binding domains"/>
    <property type="match status" value="1"/>
</dbReference>
<evidence type="ECO:0008006" key="3">
    <source>
        <dbReference type="Google" id="ProtNLM"/>
    </source>
</evidence>
<dbReference type="EMBL" id="LDOT01000036">
    <property type="protein sequence ID" value="KLV03263.1"/>
    <property type="molecule type" value="Genomic_DNA"/>
</dbReference>